<comment type="caution">
    <text evidence="8">The sequence shown here is derived from an EMBL/GenBank/DDBJ whole genome shotgun (WGS) entry which is preliminary data.</text>
</comment>
<dbReference type="RefSeq" id="XP_060288774.1">
    <property type="nucleotide sequence ID" value="XM_060429464.1"/>
</dbReference>
<reference evidence="8" key="1">
    <citation type="submission" date="2023-06" db="EMBL/GenBank/DDBJ databases">
        <title>Genome-scale phylogeny and comparative genomics of the fungal order Sordariales.</title>
        <authorList>
            <consortium name="Lawrence Berkeley National Laboratory"/>
            <person name="Hensen N."/>
            <person name="Bonometti L."/>
            <person name="Westerberg I."/>
            <person name="Brannstrom I.O."/>
            <person name="Guillou S."/>
            <person name="Cros-Aarteil S."/>
            <person name="Calhoun S."/>
            <person name="Haridas S."/>
            <person name="Kuo A."/>
            <person name="Mondo S."/>
            <person name="Pangilinan J."/>
            <person name="Riley R."/>
            <person name="Labutti K."/>
            <person name="Andreopoulos B."/>
            <person name="Lipzen A."/>
            <person name="Chen C."/>
            <person name="Yanf M."/>
            <person name="Daum C."/>
            <person name="Ng V."/>
            <person name="Clum A."/>
            <person name="Steindorff A."/>
            <person name="Ohm R."/>
            <person name="Martin F."/>
            <person name="Silar P."/>
            <person name="Natvig D."/>
            <person name="Lalanne C."/>
            <person name="Gautier V."/>
            <person name="Ament-Velasquez S.L."/>
            <person name="Kruys A."/>
            <person name="Hutchinson M.I."/>
            <person name="Powell A.J."/>
            <person name="Barry K."/>
            <person name="Miller A.N."/>
            <person name="Grigoriev I.V."/>
            <person name="Debuchy R."/>
            <person name="Gladieux P."/>
            <person name="Thoren M.H."/>
            <person name="Johannesson H."/>
        </authorList>
    </citation>
    <scope>NUCLEOTIDE SEQUENCE</scope>
    <source>
        <strain evidence="8">8032-3</strain>
    </source>
</reference>
<proteinExistence type="inferred from homology"/>
<sequence length="320" mass="34816">MAVLLFERSNHALDVNPPAGHQHLSVHGSDWLWAVTAVFLLATLVYFALSFFARSGERIFHYLFTIGLLVGTIAYYAMAADLAFRVISQSNQTHKGDRQIFWPKYVYWVVSFPVLILALGLPSGISWTTIFYQITLSWVWVISYLVAAFTRTNYKWGFFAFGTFAWILLALSTLRDGFSGARRVGIGRDISLLSGWVNFLWLLYPIAWGVSDGGNRIGVTRSFIFFGILDILLLPVIAFAVLPMSRRWDYGRLNLAFTQYGRVNAPQGTFPEKSHPTSSAAGAGTGVGTGAGMGAGAPGTGVTTAAPATTTGGVAGEPVP</sequence>
<dbReference type="SMART" id="SM01021">
    <property type="entry name" value="Bac_rhodopsin"/>
    <property type="match status" value="1"/>
</dbReference>
<dbReference type="InterPro" id="IPR001425">
    <property type="entry name" value="Arc/bac/fun_rhodopsins"/>
</dbReference>
<gene>
    <name evidence="8" type="ORF">QBC33DRAFT_554010</name>
</gene>
<feature type="compositionally biased region" description="Low complexity" evidence="6">
    <location>
        <begin position="300"/>
        <end position="312"/>
    </location>
</feature>
<organism evidence="8 9">
    <name type="scientific">Phialemonium atrogriseum</name>
    <dbReference type="NCBI Taxonomy" id="1093897"/>
    <lineage>
        <taxon>Eukaryota</taxon>
        <taxon>Fungi</taxon>
        <taxon>Dikarya</taxon>
        <taxon>Ascomycota</taxon>
        <taxon>Pezizomycotina</taxon>
        <taxon>Sordariomycetes</taxon>
        <taxon>Sordariomycetidae</taxon>
        <taxon>Cephalothecales</taxon>
        <taxon>Cephalothecaceae</taxon>
        <taxon>Phialemonium</taxon>
    </lineage>
</organism>
<keyword evidence="4 7" id="KW-1133">Transmembrane helix</keyword>
<dbReference type="Gene3D" id="1.20.1070.10">
    <property type="entry name" value="Rhodopsin 7-helix transmembrane proteins"/>
    <property type="match status" value="1"/>
</dbReference>
<dbReference type="CDD" id="cd15239">
    <property type="entry name" value="7tm_YRO2_fungal-like"/>
    <property type="match status" value="1"/>
</dbReference>
<evidence type="ECO:0000256" key="2">
    <source>
        <dbReference type="ARBA" id="ARBA00008130"/>
    </source>
</evidence>
<dbReference type="InterPro" id="IPR043476">
    <property type="entry name" value="Yro2-like_7TM"/>
</dbReference>
<feature type="transmembrane region" description="Helical" evidence="7">
    <location>
        <begin position="31"/>
        <end position="52"/>
    </location>
</feature>
<evidence type="ECO:0000256" key="1">
    <source>
        <dbReference type="ARBA" id="ARBA00004141"/>
    </source>
</evidence>
<keyword evidence="5 7" id="KW-0472">Membrane</keyword>
<dbReference type="SUPFAM" id="SSF81321">
    <property type="entry name" value="Family A G protein-coupled receptor-like"/>
    <property type="match status" value="1"/>
</dbReference>
<feature type="transmembrane region" description="Helical" evidence="7">
    <location>
        <begin position="59"/>
        <end position="78"/>
    </location>
</feature>
<dbReference type="PANTHER" id="PTHR28286">
    <property type="match status" value="1"/>
</dbReference>
<feature type="transmembrane region" description="Helical" evidence="7">
    <location>
        <begin position="105"/>
        <end position="123"/>
    </location>
</feature>
<evidence type="ECO:0000256" key="5">
    <source>
        <dbReference type="ARBA" id="ARBA00023136"/>
    </source>
</evidence>
<feature type="compositionally biased region" description="Gly residues" evidence="6">
    <location>
        <begin position="283"/>
        <end position="299"/>
    </location>
</feature>
<dbReference type="Proteomes" id="UP001244011">
    <property type="component" value="Unassembled WGS sequence"/>
</dbReference>
<comment type="similarity">
    <text evidence="2">Belongs to the archaeal/bacterial/fungal opsin family.</text>
</comment>
<dbReference type="GO" id="GO:0005886">
    <property type="term" value="C:plasma membrane"/>
    <property type="evidence" value="ECO:0007669"/>
    <property type="project" value="TreeGrafter"/>
</dbReference>
<dbReference type="GeneID" id="85312651"/>
<evidence type="ECO:0000256" key="3">
    <source>
        <dbReference type="ARBA" id="ARBA00022692"/>
    </source>
</evidence>
<keyword evidence="9" id="KW-1185">Reference proteome</keyword>
<evidence type="ECO:0000313" key="8">
    <source>
        <dbReference type="EMBL" id="KAK1772561.1"/>
    </source>
</evidence>
<dbReference type="Pfam" id="PF01036">
    <property type="entry name" value="Bac_rhodopsin"/>
    <property type="match status" value="1"/>
</dbReference>
<feature type="transmembrane region" description="Helical" evidence="7">
    <location>
        <begin position="223"/>
        <end position="242"/>
    </location>
</feature>
<name>A0AAJ0C9P8_9PEZI</name>
<evidence type="ECO:0000256" key="4">
    <source>
        <dbReference type="ARBA" id="ARBA00022989"/>
    </source>
</evidence>
<feature type="transmembrane region" description="Helical" evidence="7">
    <location>
        <begin position="156"/>
        <end position="178"/>
    </location>
</feature>
<protein>
    <submittedName>
        <fullName evidence="8">Family A G protein-coupled receptor-like protein</fullName>
    </submittedName>
</protein>
<accession>A0AAJ0C9P8</accession>
<feature type="region of interest" description="Disordered" evidence="6">
    <location>
        <begin position="268"/>
        <end position="320"/>
    </location>
</feature>
<dbReference type="GO" id="GO:0005783">
    <property type="term" value="C:endoplasmic reticulum"/>
    <property type="evidence" value="ECO:0007669"/>
    <property type="project" value="TreeGrafter"/>
</dbReference>
<dbReference type="AlphaFoldDB" id="A0AAJ0C9P8"/>
<comment type="subcellular location">
    <subcellularLocation>
        <location evidence="1">Membrane</location>
        <topology evidence="1">Multi-pass membrane protein</topology>
    </subcellularLocation>
</comment>
<keyword evidence="8" id="KW-0675">Receptor</keyword>
<dbReference type="PANTHER" id="PTHR28286:SF1">
    <property type="entry name" value="30 KDA HEAT SHOCK PROTEIN-RELATED"/>
    <property type="match status" value="1"/>
</dbReference>
<feature type="transmembrane region" description="Helical" evidence="7">
    <location>
        <begin position="190"/>
        <end position="211"/>
    </location>
</feature>
<dbReference type="EMBL" id="MU838997">
    <property type="protein sequence ID" value="KAK1772561.1"/>
    <property type="molecule type" value="Genomic_DNA"/>
</dbReference>
<keyword evidence="3 7" id="KW-0812">Transmembrane</keyword>
<evidence type="ECO:0000256" key="6">
    <source>
        <dbReference type="SAM" id="MobiDB-lite"/>
    </source>
</evidence>
<evidence type="ECO:0000256" key="7">
    <source>
        <dbReference type="SAM" id="Phobius"/>
    </source>
</evidence>
<evidence type="ECO:0000313" key="9">
    <source>
        <dbReference type="Proteomes" id="UP001244011"/>
    </source>
</evidence>
<feature type="transmembrane region" description="Helical" evidence="7">
    <location>
        <begin position="130"/>
        <end position="150"/>
    </location>
</feature>
<dbReference type="PRINTS" id="PR00251">
    <property type="entry name" value="BACTRLOPSIN"/>
</dbReference>